<evidence type="ECO:0000259" key="11">
    <source>
        <dbReference type="Pfam" id="PF24797"/>
    </source>
</evidence>
<sequence length="871" mass="98890">MDEAIPTSLNCLQLTDNHVHILEQKIAIPNNVRLRCLAWNREQGYIACGGEDGLVKVLKLETQQGKDAKVRGLAAPSNLSMNQTLEGHTGAVQVVTWNEHFQKLTTSDEYGLIIVWILYKGSWYEEMINNRNRSVVRDMKGTQMVRESALYMKMIPETCAMYYTDPVLIDTSMAVMNIQWNNCGSVLAVAGVQKATGQDKDINVVQFYTPLVRHLRTLKVPGKQIMQACFEGGGLRIALAVDSFIYFANIRPNYKKYVKYVRNLLSITSCGEHCVLATRADDSSGQHVLVLCNAIGTPLDSKYIEIEPLFVAMTRSHVVVASKEAFYSWQYRSPKKLTALELQTHSKRKDVRERMFHIDDVPSGAGEGIKDVSKALAPTHDPVCCICASDKLLILAPFTGYSLPKLALEMKNVLNCRPHQLSLNCISSRLAIIDISGVLSFFDLDVKKTDPSRNETVVGEHLKFERKDVWDMKWADDNAELFAMMEKTRMYIFRNLDPEEPILSSGYICQFNDLEVKAVLLDEIMKDPDHPNKENLIDLEVKSLRDAGDLLEKVGIADAYQFIEDNPHPRLWRLLAESSLERLDLEVAEKAFVRCQDYQGIKFVKRLTKLDNETKKKAEVAAYFKRFEEAERLYLEMDRRDLAVDLRLKLGDWFRVVQLLKTGGGGGDDQLLEQAWNAIGDYYADRQKWQNAVTYYVQGRNQARLAECYYMLEDYNGLEKMVNTLPENHVLLSQIAGMFSTVGMCEQAVTAFTKTGKVKEAIDCCVHLNQWDQAIELAKQHNVKEIDTLLAKYASYLLEKNKTLDAIELLPMVEMADARDKTHFVLKKMYTFLAAYCVRVCQTRIILSIPALPTGVGSSRSQLISYAFIVR</sequence>
<dbReference type="GO" id="GO:0035721">
    <property type="term" value="P:intraciliary retrograde transport"/>
    <property type="evidence" value="ECO:0007669"/>
    <property type="project" value="TreeGrafter"/>
</dbReference>
<dbReference type="SMART" id="SM00320">
    <property type="entry name" value="WD40"/>
    <property type="match status" value="2"/>
</dbReference>
<dbReference type="InterPro" id="IPR056158">
    <property type="entry name" value="Beta-prop_IFT121_2nd"/>
</dbReference>
<dbReference type="InterPro" id="IPR055358">
    <property type="entry name" value="CHCR"/>
</dbReference>
<dbReference type="InterPro" id="IPR056157">
    <property type="entry name" value="TPR_IFT80_172_dom"/>
</dbReference>
<evidence type="ECO:0000313" key="13">
    <source>
        <dbReference type="Proteomes" id="UP001163046"/>
    </source>
</evidence>
<evidence type="ECO:0000256" key="3">
    <source>
        <dbReference type="ARBA" id="ARBA00022490"/>
    </source>
</evidence>
<name>A0A9X0D6Q4_9CNID</name>
<dbReference type="Pfam" id="PF23390">
    <property type="entry name" value="Beta-prop_WDR35_2nd"/>
    <property type="match status" value="1"/>
</dbReference>
<feature type="domain" description="IFT121 second beta-propeller" evidence="10">
    <location>
        <begin position="244"/>
        <end position="540"/>
    </location>
</feature>
<evidence type="ECO:0000313" key="12">
    <source>
        <dbReference type="EMBL" id="KAJ7388526.1"/>
    </source>
</evidence>
<dbReference type="PANTHER" id="PTHR12764:SF5">
    <property type="entry name" value="LD29485P"/>
    <property type="match status" value="1"/>
</dbReference>
<dbReference type="AlphaFoldDB" id="A0A9X0D6Q4"/>
<keyword evidence="13" id="KW-1185">Reference proteome</keyword>
<dbReference type="InterPro" id="IPR001680">
    <property type="entry name" value="WD40_rpt"/>
</dbReference>
<comment type="subcellular location">
    <subcellularLocation>
        <location evidence="1">Cell projection</location>
        <location evidence="1">Cilium</location>
    </subcellularLocation>
    <subcellularLocation>
        <location evidence="2">Cytoplasm</location>
    </subcellularLocation>
</comment>
<keyword evidence="3" id="KW-0963">Cytoplasm</keyword>
<dbReference type="EMBL" id="MU825462">
    <property type="protein sequence ID" value="KAJ7388526.1"/>
    <property type="molecule type" value="Genomic_DNA"/>
</dbReference>
<dbReference type="Pfam" id="PF00637">
    <property type="entry name" value="Clathrin"/>
    <property type="match status" value="1"/>
</dbReference>
<feature type="domain" description="IFT80/172/WDR35 TPR" evidence="9">
    <location>
        <begin position="571"/>
        <end position="659"/>
    </location>
</feature>
<dbReference type="InterPro" id="IPR056159">
    <property type="entry name" value="Beta-prop_IFT121_TULP_N"/>
</dbReference>
<dbReference type="PROSITE" id="PS50082">
    <property type="entry name" value="WD_REPEATS_2"/>
    <property type="match status" value="1"/>
</dbReference>
<dbReference type="Proteomes" id="UP001163046">
    <property type="component" value="Unassembled WGS sequence"/>
</dbReference>
<dbReference type="FunFam" id="1.25.40.470:FF:000004">
    <property type="entry name" value="WD repeat-containing protein 35"/>
    <property type="match status" value="1"/>
</dbReference>
<dbReference type="SUPFAM" id="SSF50978">
    <property type="entry name" value="WD40 repeat-like"/>
    <property type="match status" value="1"/>
</dbReference>
<comment type="caution">
    <text evidence="12">The sequence shown here is derived from an EMBL/GenBank/DDBJ whole genome shotgun (WGS) entry which is preliminary data.</text>
</comment>
<dbReference type="InterPro" id="IPR015943">
    <property type="entry name" value="WD40/YVTN_repeat-like_dom_sf"/>
</dbReference>
<dbReference type="GO" id="GO:0005737">
    <property type="term" value="C:cytoplasm"/>
    <property type="evidence" value="ECO:0007669"/>
    <property type="project" value="UniProtKB-SubCell"/>
</dbReference>
<dbReference type="PANTHER" id="PTHR12764">
    <property type="entry name" value="WD REPEAT DOMAIN-RELATED"/>
    <property type="match status" value="1"/>
</dbReference>
<evidence type="ECO:0000256" key="7">
    <source>
        <dbReference type="ARBA" id="ARBA00023273"/>
    </source>
</evidence>
<evidence type="ECO:0000256" key="5">
    <source>
        <dbReference type="ARBA" id="ARBA00022737"/>
    </source>
</evidence>
<reference evidence="12" key="1">
    <citation type="submission" date="2023-01" db="EMBL/GenBank/DDBJ databases">
        <title>Genome assembly of the deep-sea coral Lophelia pertusa.</title>
        <authorList>
            <person name="Herrera S."/>
            <person name="Cordes E."/>
        </authorList>
    </citation>
    <scope>NUCLEOTIDE SEQUENCE</scope>
    <source>
        <strain evidence="12">USNM1676648</strain>
        <tissue evidence="12">Polyp</tissue>
    </source>
</reference>
<feature type="repeat" description="WD" evidence="8">
    <location>
        <begin position="85"/>
        <end position="116"/>
    </location>
</feature>
<protein>
    <submittedName>
        <fullName evidence="12">WD repeat-containing protein 35</fullName>
    </submittedName>
</protein>
<keyword evidence="7" id="KW-0966">Cell projection</keyword>
<organism evidence="12 13">
    <name type="scientific">Desmophyllum pertusum</name>
    <dbReference type="NCBI Taxonomy" id="174260"/>
    <lineage>
        <taxon>Eukaryota</taxon>
        <taxon>Metazoa</taxon>
        <taxon>Cnidaria</taxon>
        <taxon>Anthozoa</taxon>
        <taxon>Hexacorallia</taxon>
        <taxon>Scleractinia</taxon>
        <taxon>Caryophylliina</taxon>
        <taxon>Caryophylliidae</taxon>
        <taxon>Desmophyllum</taxon>
    </lineage>
</organism>
<dbReference type="InterPro" id="IPR011990">
    <property type="entry name" value="TPR-like_helical_dom_sf"/>
</dbReference>
<dbReference type="GO" id="GO:0097730">
    <property type="term" value="C:non-motile cilium"/>
    <property type="evidence" value="ECO:0007669"/>
    <property type="project" value="TreeGrafter"/>
</dbReference>
<evidence type="ECO:0000256" key="8">
    <source>
        <dbReference type="PROSITE-ProRule" id="PRU00221"/>
    </source>
</evidence>
<dbReference type="SUPFAM" id="SSF48452">
    <property type="entry name" value="TPR-like"/>
    <property type="match status" value="1"/>
</dbReference>
<dbReference type="GO" id="GO:0061512">
    <property type="term" value="P:protein localization to cilium"/>
    <property type="evidence" value="ECO:0007669"/>
    <property type="project" value="TreeGrafter"/>
</dbReference>
<keyword evidence="5" id="KW-0677">Repeat</keyword>
<evidence type="ECO:0000256" key="2">
    <source>
        <dbReference type="ARBA" id="ARBA00004496"/>
    </source>
</evidence>
<evidence type="ECO:0000259" key="9">
    <source>
        <dbReference type="Pfam" id="PF23387"/>
    </source>
</evidence>
<gene>
    <name evidence="12" type="primary">WDR35_1</name>
    <name evidence="12" type="ORF">OS493_037043</name>
</gene>
<keyword evidence="4 8" id="KW-0853">WD repeat</keyword>
<proteinExistence type="predicted"/>
<keyword evidence="6" id="KW-0969">Cilium</keyword>
<evidence type="ECO:0000256" key="1">
    <source>
        <dbReference type="ARBA" id="ARBA00004138"/>
    </source>
</evidence>
<evidence type="ECO:0000259" key="10">
    <source>
        <dbReference type="Pfam" id="PF23390"/>
    </source>
</evidence>
<feature type="domain" description="IFT121/TULP4 N-terminal" evidence="11">
    <location>
        <begin position="22"/>
        <end position="143"/>
    </location>
</feature>
<dbReference type="Gene3D" id="1.25.40.470">
    <property type="match status" value="2"/>
</dbReference>
<dbReference type="GO" id="GO:1905515">
    <property type="term" value="P:non-motile cilium assembly"/>
    <property type="evidence" value="ECO:0007669"/>
    <property type="project" value="TreeGrafter"/>
</dbReference>
<dbReference type="OrthoDB" id="10260567at2759"/>
<evidence type="ECO:0000256" key="4">
    <source>
        <dbReference type="ARBA" id="ARBA00022574"/>
    </source>
</evidence>
<dbReference type="GO" id="GO:0030991">
    <property type="term" value="C:intraciliary transport particle A"/>
    <property type="evidence" value="ECO:0007669"/>
    <property type="project" value="TreeGrafter"/>
</dbReference>
<dbReference type="InterPro" id="IPR039857">
    <property type="entry name" value="Ift122/121"/>
</dbReference>
<evidence type="ECO:0000256" key="6">
    <source>
        <dbReference type="ARBA" id="ARBA00023069"/>
    </source>
</evidence>
<dbReference type="Pfam" id="PF24797">
    <property type="entry name" value="Beta-prop_WDR35_TULP_N"/>
    <property type="match status" value="1"/>
</dbReference>
<dbReference type="Pfam" id="PF23387">
    <property type="entry name" value="TPR_IFT80_172"/>
    <property type="match status" value="1"/>
</dbReference>
<dbReference type="Gene3D" id="2.130.10.10">
    <property type="entry name" value="YVTN repeat-like/Quinoprotein amine dehydrogenase"/>
    <property type="match status" value="1"/>
</dbReference>
<accession>A0A9X0D6Q4</accession>
<dbReference type="InterPro" id="IPR036322">
    <property type="entry name" value="WD40_repeat_dom_sf"/>
</dbReference>